<feature type="region of interest" description="Disordered" evidence="1">
    <location>
        <begin position="55"/>
        <end position="74"/>
    </location>
</feature>
<evidence type="ECO:0000256" key="1">
    <source>
        <dbReference type="SAM" id="MobiDB-lite"/>
    </source>
</evidence>
<dbReference type="Proteomes" id="UP000054988">
    <property type="component" value="Unassembled WGS sequence"/>
</dbReference>
<reference evidence="2 3" key="1">
    <citation type="submission" date="2015-12" db="EMBL/GenBank/DDBJ databases">
        <title>Draft genome sequence of Moniliophthora roreri, the causal agent of frosty pod rot of cacao.</title>
        <authorList>
            <person name="Aime M.C."/>
            <person name="Diaz-Valderrama J.R."/>
            <person name="Kijpornyongpan T."/>
            <person name="Phillips-Mora W."/>
        </authorList>
    </citation>
    <scope>NUCLEOTIDE SEQUENCE [LARGE SCALE GENOMIC DNA]</scope>
    <source>
        <strain evidence="2 3">MCA 2952</strain>
    </source>
</reference>
<accession>A0A0W0F6K6</accession>
<protein>
    <submittedName>
        <fullName evidence="2">Uncharacterized protein</fullName>
    </submittedName>
</protein>
<dbReference type="EMBL" id="LATX01002273">
    <property type="protein sequence ID" value="KTB31971.1"/>
    <property type="molecule type" value="Genomic_DNA"/>
</dbReference>
<evidence type="ECO:0000313" key="3">
    <source>
        <dbReference type="Proteomes" id="UP000054988"/>
    </source>
</evidence>
<dbReference type="AlphaFoldDB" id="A0A0W0F6K6"/>
<comment type="caution">
    <text evidence="2">The sequence shown here is derived from an EMBL/GenBank/DDBJ whole genome shotgun (WGS) entry which is preliminary data.</text>
</comment>
<evidence type="ECO:0000313" key="2">
    <source>
        <dbReference type="EMBL" id="KTB31971.1"/>
    </source>
</evidence>
<sequence>MTTVSVVFIGEYILKYLHNKPLPKSKDTGKSGEALKEFDDYLYARFDNIALVHPTSSRRRETKQSAKDVAGTARKSLSDRLAKVSSGIMGTQSASGQWSSLLVNAPADRFDSPVTSPAIVTHPLPLPVLGLRLAPPNKRLLECTDAAELRSKDVAELLKEYKRLVESVLVASRAELPPESLIKRHTKTKQFDWATSLLSLRGAHASK</sequence>
<organism evidence="2 3">
    <name type="scientific">Moniliophthora roreri</name>
    <name type="common">Frosty pod rot fungus</name>
    <name type="synonym">Monilia roreri</name>
    <dbReference type="NCBI Taxonomy" id="221103"/>
    <lineage>
        <taxon>Eukaryota</taxon>
        <taxon>Fungi</taxon>
        <taxon>Dikarya</taxon>
        <taxon>Basidiomycota</taxon>
        <taxon>Agaricomycotina</taxon>
        <taxon>Agaricomycetes</taxon>
        <taxon>Agaricomycetidae</taxon>
        <taxon>Agaricales</taxon>
        <taxon>Marasmiineae</taxon>
        <taxon>Marasmiaceae</taxon>
        <taxon>Moniliophthora</taxon>
    </lineage>
</organism>
<proteinExistence type="predicted"/>
<gene>
    <name evidence="2" type="ORF">WG66_15452</name>
</gene>
<name>A0A0W0F6K6_MONRR</name>